<evidence type="ECO:0000256" key="2">
    <source>
        <dbReference type="ARBA" id="ARBA00004123"/>
    </source>
</evidence>
<accession>A0A453CED8</accession>
<comment type="similarity">
    <text evidence="3">Belongs to the HARBI1 family.</text>
</comment>
<dbReference type="GO" id="GO:0046872">
    <property type="term" value="F:metal ion binding"/>
    <property type="evidence" value="ECO:0007669"/>
    <property type="project" value="UniProtKB-KW"/>
</dbReference>
<dbReference type="GO" id="GO:0005634">
    <property type="term" value="C:nucleus"/>
    <property type="evidence" value="ECO:0007669"/>
    <property type="project" value="UniProtKB-SubCell"/>
</dbReference>
<feature type="domain" description="DUF8040" evidence="10">
    <location>
        <begin position="64"/>
        <end position="146"/>
    </location>
</feature>
<feature type="transmembrane region" description="Helical" evidence="8">
    <location>
        <begin position="15"/>
        <end position="32"/>
    </location>
</feature>
<keyword evidence="8" id="KW-1133">Transmembrane helix</keyword>
<evidence type="ECO:0000313" key="12">
    <source>
        <dbReference type="Proteomes" id="UP000015105"/>
    </source>
</evidence>
<organism evidence="11 12">
    <name type="scientific">Aegilops tauschii subsp. strangulata</name>
    <name type="common">Goatgrass</name>
    <dbReference type="NCBI Taxonomy" id="200361"/>
    <lineage>
        <taxon>Eukaryota</taxon>
        <taxon>Viridiplantae</taxon>
        <taxon>Streptophyta</taxon>
        <taxon>Embryophyta</taxon>
        <taxon>Tracheophyta</taxon>
        <taxon>Spermatophyta</taxon>
        <taxon>Magnoliopsida</taxon>
        <taxon>Liliopsida</taxon>
        <taxon>Poales</taxon>
        <taxon>Poaceae</taxon>
        <taxon>BOP clade</taxon>
        <taxon>Pooideae</taxon>
        <taxon>Triticodae</taxon>
        <taxon>Triticeae</taxon>
        <taxon>Triticinae</taxon>
        <taxon>Aegilops</taxon>
    </lineage>
</organism>
<sequence length="413" mass="47927">QMDNSQQQYLYYCMWKQRTLLVLFVMLVLWWSKKKERKNRAKSVKYGPLVKRDIWRSTELIRLIDTLERTCLHQLRMYPAVFYKLCAHLRDKNLLVDTIHVSVEEQLAMFLKIVGQYHTHSSVGFALWRSKETVSRYFNIVLCALVKLAREIICTRSTDTHAKITTNPNRLYPYFEGCIGALYGTHIRERVPSKYVDRFRGRKPYPTQNVLAAVDFDLRFTYVLAGWEGSAHDSAVLHDALSRPNGLKIPEGKFYLADAGYATRPGILPPYRGVRNHLQEFHGPNRPTSPKELFNHHHSSLRTTVERAFAAINNRFKILSNRPFIPLKSQPKVVIACCVIHNWILDNGPDEFVDDEPTWYHHLPGSSNRVSDRESDVHEWAAKRDSIAQQMWNDRERLANNDASDSRSSASTI</sequence>
<evidence type="ECO:0000256" key="3">
    <source>
        <dbReference type="ARBA" id="ARBA00006958"/>
    </source>
</evidence>
<dbReference type="InterPro" id="IPR045249">
    <property type="entry name" value="HARBI1-like"/>
</dbReference>
<dbReference type="Proteomes" id="UP000015105">
    <property type="component" value="Chromosome 2D"/>
</dbReference>
<evidence type="ECO:0000259" key="9">
    <source>
        <dbReference type="Pfam" id="PF13359"/>
    </source>
</evidence>
<reference evidence="11" key="3">
    <citation type="journal article" date="2017" name="Nature">
        <title>Genome sequence of the progenitor of the wheat D genome Aegilops tauschii.</title>
        <authorList>
            <person name="Luo M.C."/>
            <person name="Gu Y.Q."/>
            <person name="Puiu D."/>
            <person name="Wang H."/>
            <person name="Twardziok S.O."/>
            <person name="Deal K.R."/>
            <person name="Huo N."/>
            <person name="Zhu T."/>
            <person name="Wang L."/>
            <person name="Wang Y."/>
            <person name="McGuire P.E."/>
            <person name="Liu S."/>
            <person name="Long H."/>
            <person name="Ramasamy R.K."/>
            <person name="Rodriguez J.C."/>
            <person name="Van S.L."/>
            <person name="Yuan L."/>
            <person name="Wang Z."/>
            <person name="Xia Z."/>
            <person name="Xiao L."/>
            <person name="Anderson O.D."/>
            <person name="Ouyang S."/>
            <person name="Liang Y."/>
            <person name="Zimin A.V."/>
            <person name="Pertea G."/>
            <person name="Qi P."/>
            <person name="Bennetzen J.L."/>
            <person name="Dai X."/>
            <person name="Dawson M.W."/>
            <person name="Muller H.G."/>
            <person name="Kugler K."/>
            <person name="Rivarola-Duarte L."/>
            <person name="Spannagl M."/>
            <person name="Mayer K.F.X."/>
            <person name="Lu F.H."/>
            <person name="Bevan M.W."/>
            <person name="Leroy P."/>
            <person name="Li P."/>
            <person name="You F.M."/>
            <person name="Sun Q."/>
            <person name="Liu Z."/>
            <person name="Lyons E."/>
            <person name="Wicker T."/>
            <person name="Salzberg S.L."/>
            <person name="Devos K.M."/>
            <person name="Dvorak J."/>
        </authorList>
    </citation>
    <scope>NUCLEOTIDE SEQUENCE [LARGE SCALE GENOMIC DNA]</scope>
    <source>
        <strain evidence="11">cv. AL8/78</strain>
    </source>
</reference>
<keyword evidence="5" id="KW-0479">Metal-binding</keyword>
<dbReference type="EnsemblPlants" id="AET2Gv20816400.13">
    <property type="protein sequence ID" value="AET2Gv20816400.13"/>
    <property type="gene ID" value="AET2Gv20816400"/>
</dbReference>
<evidence type="ECO:0000313" key="11">
    <source>
        <dbReference type="EnsemblPlants" id="AET2Gv20816400.13"/>
    </source>
</evidence>
<keyword evidence="4" id="KW-0540">Nuclease</keyword>
<reference evidence="11" key="5">
    <citation type="journal article" date="2021" name="G3 (Bethesda)">
        <title>Aegilops tauschii genome assembly Aet v5.0 features greater sequence contiguity and improved annotation.</title>
        <authorList>
            <person name="Wang L."/>
            <person name="Zhu T."/>
            <person name="Rodriguez J.C."/>
            <person name="Deal K.R."/>
            <person name="Dubcovsky J."/>
            <person name="McGuire P.E."/>
            <person name="Lux T."/>
            <person name="Spannagl M."/>
            <person name="Mayer K.F.X."/>
            <person name="Baldrich P."/>
            <person name="Meyers B.C."/>
            <person name="Huo N."/>
            <person name="Gu Y.Q."/>
            <person name="Zhou H."/>
            <person name="Devos K.M."/>
            <person name="Bennetzen J.L."/>
            <person name="Unver T."/>
            <person name="Budak H."/>
            <person name="Gulick P.J."/>
            <person name="Galiba G."/>
            <person name="Kalapos B."/>
            <person name="Nelson D.R."/>
            <person name="Li P."/>
            <person name="You F.M."/>
            <person name="Luo M.C."/>
            <person name="Dvorak J."/>
        </authorList>
    </citation>
    <scope>NUCLEOTIDE SEQUENCE [LARGE SCALE GENOMIC DNA]</scope>
    <source>
        <strain evidence="11">cv. AL8/78</strain>
    </source>
</reference>
<evidence type="ECO:0000256" key="8">
    <source>
        <dbReference type="SAM" id="Phobius"/>
    </source>
</evidence>
<dbReference type="Pfam" id="PF13359">
    <property type="entry name" value="DDE_Tnp_4"/>
    <property type="match status" value="1"/>
</dbReference>
<proteinExistence type="inferred from homology"/>
<dbReference type="PANTHER" id="PTHR22930">
    <property type="match status" value="1"/>
</dbReference>
<reference evidence="12" key="2">
    <citation type="journal article" date="2017" name="Nat. Plants">
        <title>The Aegilops tauschii genome reveals multiple impacts of transposons.</title>
        <authorList>
            <person name="Zhao G."/>
            <person name="Zou C."/>
            <person name="Li K."/>
            <person name="Wang K."/>
            <person name="Li T."/>
            <person name="Gao L."/>
            <person name="Zhang X."/>
            <person name="Wang H."/>
            <person name="Yang Z."/>
            <person name="Liu X."/>
            <person name="Jiang W."/>
            <person name="Mao L."/>
            <person name="Kong X."/>
            <person name="Jiao Y."/>
            <person name="Jia J."/>
        </authorList>
    </citation>
    <scope>NUCLEOTIDE SEQUENCE [LARGE SCALE GENOMIC DNA]</scope>
    <source>
        <strain evidence="12">cv. AL8/78</strain>
    </source>
</reference>
<dbReference type="InterPro" id="IPR027806">
    <property type="entry name" value="HARBI1_dom"/>
</dbReference>
<evidence type="ECO:0000256" key="1">
    <source>
        <dbReference type="ARBA" id="ARBA00001968"/>
    </source>
</evidence>
<evidence type="ECO:0000256" key="6">
    <source>
        <dbReference type="ARBA" id="ARBA00022801"/>
    </source>
</evidence>
<evidence type="ECO:0000259" key="10">
    <source>
        <dbReference type="Pfam" id="PF26138"/>
    </source>
</evidence>
<keyword evidence="12" id="KW-1185">Reference proteome</keyword>
<evidence type="ECO:0000256" key="5">
    <source>
        <dbReference type="ARBA" id="ARBA00022723"/>
    </source>
</evidence>
<keyword evidence="6" id="KW-0378">Hydrolase</keyword>
<keyword evidence="8" id="KW-0812">Transmembrane</keyword>
<dbReference type="Gramene" id="AET2Gv20816400.13">
    <property type="protein sequence ID" value="AET2Gv20816400.13"/>
    <property type="gene ID" value="AET2Gv20816400"/>
</dbReference>
<reference evidence="11" key="4">
    <citation type="submission" date="2019-03" db="UniProtKB">
        <authorList>
            <consortium name="EnsemblPlants"/>
        </authorList>
    </citation>
    <scope>IDENTIFICATION</scope>
</reference>
<dbReference type="InterPro" id="IPR058353">
    <property type="entry name" value="DUF8040"/>
</dbReference>
<evidence type="ECO:0000256" key="7">
    <source>
        <dbReference type="ARBA" id="ARBA00023242"/>
    </source>
</evidence>
<dbReference type="PANTHER" id="PTHR22930:SF259">
    <property type="entry name" value="OS08G0106900 PROTEIN"/>
    <property type="match status" value="1"/>
</dbReference>
<name>A0A453CED8_AEGTS</name>
<evidence type="ECO:0000256" key="4">
    <source>
        <dbReference type="ARBA" id="ARBA00022722"/>
    </source>
</evidence>
<dbReference type="Pfam" id="PF26138">
    <property type="entry name" value="DUF8040"/>
    <property type="match status" value="1"/>
</dbReference>
<protein>
    <submittedName>
        <fullName evidence="11">Uncharacterized protein</fullName>
    </submittedName>
</protein>
<feature type="domain" description="DDE Tnp4" evidence="9">
    <location>
        <begin position="183"/>
        <end position="342"/>
    </location>
</feature>
<dbReference type="GO" id="GO:0004518">
    <property type="term" value="F:nuclease activity"/>
    <property type="evidence" value="ECO:0007669"/>
    <property type="project" value="UniProtKB-KW"/>
</dbReference>
<keyword evidence="8" id="KW-0472">Membrane</keyword>
<comment type="subcellular location">
    <subcellularLocation>
        <location evidence="2">Nucleus</location>
    </subcellularLocation>
</comment>
<dbReference type="GO" id="GO:0016787">
    <property type="term" value="F:hydrolase activity"/>
    <property type="evidence" value="ECO:0007669"/>
    <property type="project" value="UniProtKB-KW"/>
</dbReference>
<reference evidence="12" key="1">
    <citation type="journal article" date="2014" name="Science">
        <title>Ancient hybridizations among the ancestral genomes of bread wheat.</title>
        <authorList>
            <consortium name="International Wheat Genome Sequencing Consortium,"/>
            <person name="Marcussen T."/>
            <person name="Sandve S.R."/>
            <person name="Heier L."/>
            <person name="Spannagl M."/>
            <person name="Pfeifer M."/>
            <person name="Jakobsen K.S."/>
            <person name="Wulff B.B."/>
            <person name="Steuernagel B."/>
            <person name="Mayer K.F."/>
            <person name="Olsen O.A."/>
        </authorList>
    </citation>
    <scope>NUCLEOTIDE SEQUENCE [LARGE SCALE GENOMIC DNA]</scope>
    <source>
        <strain evidence="12">cv. AL8/78</strain>
    </source>
</reference>
<keyword evidence="7" id="KW-0539">Nucleus</keyword>
<comment type="cofactor">
    <cofactor evidence="1">
        <name>a divalent metal cation</name>
        <dbReference type="ChEBI" id="CHEBI:60240"/>
    </cofactor>
</comment>
<dbReference type="AlphaFoldDB" id="A0A453CED8"/>